<evidence type="ECO:0000313" key="1">
    <source>
        <dbReference type="EMBL" id="NNU78083.1"/>
    </source>
</evidence>
<name>A0A7Y3SZ50_9CLOT</name>
<dbReference type="Proteomes" id="UP000531659">
    <property type="component" value="Unassembled WGS sequence"/>
</dbReference>
<proteinExistence type="predicted"/>
<comment type="caution">
    <text evidence="1">The sequence shown here is derived from an EMBL/GenBank/DDBJ whole genome shotgun (WGS) entry which is preliminary data.</text>
</comment>
<gene>
    <name evidence="1" type="ORF">HLQ16_19410</name>
</gene>
<dbReference type="AlphaFoldDB" id="A0A7Y3SZ50"/>
<dbReference type="InterPro" id="IPR015046">
    <property type="entry name" value="LciA_Immunity-like"/>
</dbReference>
<sequence>MKNKKDEQTAISLFDTFKRLILEKSSQDNRYSRIINVLNLAIERIEKGIQTPQLGARSAFQKICTLCLVDKIKLNAEEADALQKIDHFSHSKGIWGEMKTMSISNTWFNN</sequence>
<dbReference type="EMBL" id="JABEYB010000018">
    <property type="protein sequence ID" value="NNU78083.1"/>
    <property type="molecule type" value="Genomic_DNA"/>
</dbReference>
<dbReference type="GO" id="GO:0030153">
    <property type="term" value="P:bacteriocin immunity"/>
    <property type="evidence" value="ECO:0007669"/>
    <property type="project" value="InterPro"/>
</dbReference>
<protein>
    <submittedName>
        <fullName evidence="1">Bacteriocin immunity protein</fullName>
    </submittedName>
</protein>
<dbReference type="GeneID" id="83594625"/>
<reference evidence="1 2" key="1">
    <citation type="submission" date="2020-05" db="EMBL/GenBank/DDBJ databases">
        <title>Complete genome of Clostridium estertheticum subspecies estertheticum, isolated from Vacuum packed lamb meat from New Zealand imported to Switzerland.</title>
        <authorList>
            <person name="Wambui J."/>
            <person name="Stevens M.J.A."/>
            <person name="Stephan R."/>
        </authorList>
    </citation>
    <scope>NUCLEOTIDE SEQUENCE [LARGE SCALE GENOMIC DNA]</scope>
    <source>
        <strain evidence="1 2">CEST001</strain>
    </source>
</reference>
<dbReference type="Pfam" id="PF08951">
    <property type="entry name" value="EntA_Immun"/>
    <property type="match status" value="1"/>
</dbReference>
<dbReference type="RefSeq" id="WP_171298668.1">
    <property type="nucleotide sequence ID" value="NZ_CP077616.1"/>
</dbReference>
<organism evidence="1 2">
    <name type="scientific">Clostridium estertheticum</name>
    <dbReference type="NCBI Taxonomy" id="238834"/>
    <lineage>
        <taxon>Bacteria</taxon>
        <taxon>Bacillati</taxon>
        <taxon>Bacillota</taxon>
        <taxon>Clostridia</taxon>
        <taxon>Eubacteriales</taxon>
        <taxon>Clostridiaceae</taxon>
        <taxon>Clostridium</taxon>
    </lineage>
</organism>
<dbReference type="InterPro" id="IPR053739">
    <property type="entry name" value="Bact_Immunity_Domain_sf"/>
</dbReference>
<evidence type="ECO:0000313" key="2">
    <source>
        <dbReference type="Proteomes" id="UP000531659"/>
    </source>
</evidence>
<dbReference type="Gene3D" id="1.20.1440.140">
    <property type="match status" value="1"/>
</dbReference>
<accession>A0A7Y3SZ50</accession>